<protein>
    <submittedName>
        <fullName evidence="2">Uncharacterized protein</fullName>
    </submittedName>
</protein>
<dbReference type="EMBL" id="QAOQ01000001">
    <property type="protein sequence ID" value="PTR01022.1"/>
    <property type="molecule type" value="Genomic_DNA"/>
</dbReference>
<evidence type="ECO:0000313" key="2">
    <source>
        <dbReference type="EMBL" id="PTR01022.1"/>
    </source>
</evidence>
<comment type="caution">
    <text evidence="2">The sequence shown here is derived from an EMBL/GenBank/DDBJ whole genome shotgun (WGS) entry which is preliminary data.</text>
</comment>
<organism evidence="2 3">
    <name type="scientific">Mucilaginibacter yixingensis</name>
    <dbReference type="NCBI Taxonomy" id="1295612"/>
    <lineage>
        <taxon>Bacteria</taxon>
        <taxon>Pseudomonadati</taxon>
        <taxon>Bacteroidota</taxon>
        <taxon>Sphingobacteriia</taxon>
        <taxon>Sphingobacteriales</taxon>
        <taxon>Sphingobacteriaceae</taxon>
        <taxon>Mucilaginibacter</taxon>
    </lineage>
</organism>
<sequence>MRDKKPELSLFKRYTIAALAFTATAIVFAIAIVLSPLFVLFYIGYNVFNNIKNKGNVSSNPWASKSSVSLSHSKIS</sequence>
<evidence type="ECO:0000313" key="3">
    <source>
        <dbReference type="Proteomes" id="UP000244168"/>
    </source>
</evidence>
<dbReference type="AlphaFoldDB" id="A0A2T5JF10"/>
<evidence type="ECO:0000256" key="1">
    <source>
        <dbReference type="SAM" id="Phobius"/>
    </source>
</evidence>
<keyword evidence="1" id="KW-0472">Membrane</keyword>
<dbReference type="Proteomes" id="UP000244168">
    <property type="component" value="Unassembled WGS sequence"/>
</dbReference>
<keyword evidence="1" id="KW-0812">Transmembrane</keyword>
<keyword evidence="1" id="KW-1133">Transmembrane helix</keyword>
<proteinExistence type="predicted"/>
<name>A0A2T5JF10_9SPHI</name>
<feature type="transmembrane region" description="Helical" evidence="1">
    <location>
        <begin position="16"/>
        <end position="45"/>
    </location>
</feature>
<keyword evidence="3" id="KW-1185">Reference proteome</keyword>
<accession>A0A2T5JF10</accession>
<gene>
    <name evidence="2" type="ORF">C8P68_101252</name>
</gene>
<reference evidence="2 3" key="1">
    <citation type="submission" date="2018-04" db="EMBL/GenBank/DDBJ databases">
        <title>Genomic Encyclopedia of Archaeal and Bacterial Type Strains, Phase II (KMG-II): from individual species to whole genera.</title>
        <authorList>
            <person name="Goeker M."/>
        </authorList>
    </citation>
    <scope>NUCLEOTIDE SEQUENCE [LARGE SCALE GENOMIC DNA]</scope>
    <source>
        <strain evidence="2 3">DSM 26809</strain>
    </source>
</reference>